<keyword evidence="4" id="KW-0802">TPR repeat</keyword>
<sequence>MVEWYVENLRDCQAWKAEGIQISTSSNEAARLFDALLRQYVSWSECEQLGGIDKTLSKMIEAEPNAIMSRVISLGLEAMGTGRSIRLDQNYQNDLEQLLKDAFKYGTVYEKNHAKAIHMFANDKMIAACEEWEKILNETPNDLLALKFAHDGYFYLGDKQSIRDSIARVFPKWKSTTPCYSYLYGMYAFGLEECEQYDEAEKYATKGLELNRYDAWATHALAHCMEMNGRVEEGIRFMESTETDWNKCSLLACHNYWHTALYYIELEKYDEALSYYDREIEKRIKSGAMLDIVDASSILLRFELEDVSIGDRWKNLLPIIKPHVHDHILAFNDAHIRMVIEGCDDDTVRKIHCDSVSSFINSSSGDNSERTRNFGKPICDAITFYHNGNYHEAVQTLSPIRHNIYSIGGSNAQRDIFTQILIHSTLSSTEIDDHKLGK</sequence>
<keyword evidence="6" id="KW-1185">Reference proteome</keyword>
<keyword evidence="3" id="KW-0677">Repeat</keyword>
<accession>A0A8R1TIZ1</accession>
<evidence type="ECO:0000313" key="6">
    <source>
        <dbReference type="Proteomes" id="UP000024404"/>
    </source>
</evidence>
<dbReference type="SUPFAM" id="SSF48452">
    <property type="entry name" value="TPR-like"/>
    <property type="match status" value="1"/>
</dbReference>
<dbReference type="AlphaFoldDB" id="A0A8R1TIZ1"/>
<reference evidence="5" key="2">
    <citation type="submission" date="2022-06" db="UniProtKB">
        <authorList>
            <consortium name="EnsemblMetazoa"/>
        </authorList>
    </citation>
    <scope>IDENTIFICATION</scope>
</reference>
<proteinExistence type="inferred from homology"/>
<evidence type="ECO:0000256" key="3">
    <source>
        <dbReference type="ARBA" id="ARBA00022737"/>
    </source>
</evidence>
<reference evidence="6" key="1">
    <citation type="submission" date="2013-10" db="EMBL/GenBank/DDBJ databases">
        <title>Genome sequencing of Onchocerca volvulus.</title>
        <authorList>
            <person name="Cotton J."/>
            <person name="Tsai J."/>
            <person name="Stanley E."/>
            <person name="Tracey A."/>
            <person name="Holroyd N."/>
            <person name="Lustigman S."/>
            <person name="Berriman M."/>
        </authorList>
    </citation>
    <scope>NUCLEOTIDE SEQUENCE</scope>
</reference>
<dbReference type="InterPro" id="IPR011990">
    <property type="entry name" value="TPR-like_helical_dom_sf"/>
</dbReference>
<organism evidence="5 6">
    <name type="scientific">Onchocerca volvulus</name>
    <dbReference type="NCBI Taxonomy" id="6282"/>
    <lineage>
        <taxon>Eukaryota</taxon>
        <taxon>Metazoa</taxon>
        <taxon>Ecdysozoa</taxon>
        <taxon>Nematoda</taxon>
        <taxon>Chromadorea</taxon>
        <taxon>Rhabditida</taxon>
        <taxon>Spirurina</taxon>
        <taxon>Spiruromorpha</taxon>
        <taxon>Filarioidea</taxon>
        <taxon>Onchocercidae</taxon>
        <taxon>Onchocerca</taxon>
    </lineage>
</organism>
<dbReference type="InterPro" id="IPR033891">
    <property type="entry name" value="TTC38"/>
</dbReference>
<dbReference type="CDD" id="cd05804">
    <property type="entry name" value="StaR_like"/>
    <property type="match status" value="1"/>
</dbReference>
<evidence type="ECO:0000256" key="2">
    <source>
        <dbReference type="ARBA" id="ARBA00019992"/>
    </source>
</evidence>
<dbReference type="Gene3D" id="1.25.40.10">
    <property type="entry name" value="Tetratricopeptide repeat domain"/>
    <property type="match status" value="1"/>
</dbReference>
<evidence type="ECO:0000256" key="1">
    <source>
        <dbReference type="ARBA" id="ARBA00005857"/>
    </source>
</evidence>
<name>A0A8R1TIZ1_ONCVO</name>
<dbReference type="Proteomes" id="UP000024404">
    <property type="component" value="Unassembled WGS sequence"/>
</dbReference>
<dbReference type="EMBL" id="CMVM020000326">
    <property type="status" value="NOT_ANNOTATED_CDS"/>
    <property type="molecule type" value="Genomic_DNA"/>
</dbReference>
<dbReference type="EnsemblMetazoa" id="OVOC10184.1">
    <property type="protein sequence ID" value="OVOC10184.1"/>
    <property type="gene ID" value="WBGene00246993"/>
</dbReference>
<dbReference type="OMA" id="YAFNDVH"/>
<comment type="similarity">
    <text evidence="1">Belongs to the TTC38 family.</text>
</comment>
<protein>
    <recommendedName>
        <fullName evidence="2">Tetratricopeptide repeat protein 38</fullName>
    </recommendedName>
</protein>
<dbReference type="PANTHER" id="PTHR16263:SF4">
    <property type="entry name" value="TETRATRICOPEPTIDE REPEAT PROTEIN 38"/>
    <property type="match status" value="1"/>
</dbReference>
<evidence type="ECO:0000256" key="4">
    <source>
        <dbReference type="ARBA" id="ARBA00022803"/>
    </source>
</evidence>
<dbReference type="PANTHER" id="PTHR16263">
    <property type="entry name" value="TETRATRICOPEPTIDE REPEAT PROTEIN 38"/>
    <property type="match status" value="1"/>
</dbReference>
<evidence type="ECO:0000313" key="5">
    <source>
        <dbReference type="EnsemblMetazoa" id="OVOC10184.1"/>
    </source>
</evidence>